<dbReference type="OrthoDB" id="384721at2"/>
<sequence length="256" mass="28560">MIETLALGSAVIVAGHRGYKSEYPENTILAFEKALELGVDMIEFDLRLSKDGFVVIIHDETVNRTTNGTGEVSSFSLAELKQLDAGGWFNERFAGLPIPTLEELCELLERYPHVLLNVEIKPSIHSEEVADKAVALLETKELLDRCVFTSFDANLTAYLHRTYGVRMQGFPEQEMHNFKQGPEGTYSQMWAIGIHMPLLTPEAVERYKTMGLLPWCYCPDNAEQVEYALGCGVTLMTCNDPVPAMQAVKPLNESLA</sequence>
<evidence type="ECO:0000259" key="1">
    <source>
        <dbReference type="PROSITE" id="PS51704"/>
    </source>
</evidence>
<name>A0A3D9IXM5_9BACL</name>
<dbReference type="GO" id="GO:0006629">
    <property type="term" value="P:lipid metabolic process"/>
    <property type="evidence" value="ECO:0007669"/>
    <property type="project" value="InterPro"/>
</dbReference>
<dbReference type="Proteomes" id="UP000256869">
    <property type="component" value="Unassembled WGS sequence"/>
</dbReference>
<comment type="caution">
    <text evidence="2">The sequence shown here is derived from an EMBL/GenBank/DDBJ whole genome shotgun (WGS) entry which is preliminary data.</text>
</comment>
<dbReference type="Gene3D" id="3.20.20.190">
    <property type="entry name" value="Phosphatidylinositol (PI) phosphodiesterase"/>
    <property type="match status" value="1"/>
</dbReference>
<dbReference type="CDD" id="cd08565">
    <property type="entry name" value="GDPD_pAtGDE_like"/>
    <property type="match status" value="1"/>
</dbReference>
<dbReference type="InterPro" id="IPR030395">
    <property type="entry name" value="GP_PDE_dom"/>
</dbReference>
<dbReference type="PANTHER" id="PTHR46211">
    <property type="entry name" value="GLYCEROPHOSPHORYL DIESTER PHOSPHODIESTERASE"/>
    <property type="match status" value="1"/>
</dbReference>
<keyword evidence="3" id="KW-1185">Reference proteome</keyword>
<dbReference type="SUPFAM" id="SSF51695">
    <property type="entry name" value="PLC-like phosphodiesterases"/>
    <property type="match status" value="1"/>
</dbReference>
<protein>
    <submittedName>
        <fullName evidence="2">Glycerophosphoryl diester phosphodiesterase</fullName>
    </submittedName>
</protein>
<dbReference type="PANTHER" id="PTHR46211:SF1">
    <property type="entry name" value="GLYCEROPHOSPHODIESTER PHOSPHODIESTERASE, CYTOPLASMIC"/>
    <property type="match status" value="1"/>
</dbReference>
<evidence type="ECO:0000313" key="2">
    <source>
        <dbReference type="EMBL" id="RED66367.1"/>
    </source>
</evidence>
<dbReference type="AlphaFoldDB" id="A0A3D9IXM5"/>
<feature type="domain" description="GP-PDE" evidence="1">
    <location>
        <begin position="11"/>
        <end position="248"/>
    </location>
</feature>
<dbReference type="EMBL" id="QRDY01000001">
    <property type="protein sequence ID" value="RED66367.1"/>
    <property type="molecule type" value="Genomic_DNA"/>
</dbReference>
<dbReference type="Pfam" id="PF03009">
    <property type="entry name" value="GDPD"/>
    <property type="match status" value="1"/>
</dbReference>
<reference evidence="2 3" key="1">
    <citation type="submission" date="2018-07" db="EMBL/GenBank/DDBJ databases">
        <title>Genomic Encyclopedia of Type Strains, Phase III (KMG-III): the genomes of soil and plant-associated and newly described type strains.</title>
        <authorList>
            <person name="Whitman W."/>
        </authorList>
    </citation>
    <scope>NUCLEOTIDE SEQUENCE [LARGE SCALE GENOMIC DNA]</scope>
    <source>
        <strain evidence="2 3">CECT 8236</strain>
    </source>
</reference>
<dbReference type="PROSITE" id="PS51704">
    <property type="entry name" value="GP_PDE"/>
    <property type="match status" value="1"/>
</dbReference>
<organism evidence="2 3">
    <name type="scientific">Cohnella lupini</name>
    <dbReference type="NCBI Taxonomy" id="1294267"/>
    <lineage>
        <taxon>Bacteria</taxon>
        <taxon>Bacillati</taxon>
        <taxon>Bacillota</taxon>
        <taxon>Bacilli</taxon>
        <taxon>Bacillales</taxon>
        <taxon>Paenibacillaceae</taxon>
        <taxon>Cohnella</taxon>
    </lineage>
</organism>
<gene>
    <name evidence="2" type="ORF">DFP95_101866</name>
</gene>
<proteinExistence type="predicted"/>
<dbReference type="RefSeq" id="WP_115991282.1">
    <property type="nucleotide sequence ID" value="NZ_QRDY01000001.1"/>
</dbReference>
<evidence type="ECO:0000313" key="3">
    <source>
        <dbReference type="Proteomes" id="UP000256869"/>
    </source>
</evidence>
<dbReference type="InterPro" id="IPR017946">
    <property type="entry name" value="PLC-like_Pdiesterase_TIM-brl"/>
</dbReference>
<dbReference type="GO" id="GO:0008081">
    <property type="term" value="F:phosphoric diester hydrolase activity"/>
    <property type="evidence" value="ECO:0007669"/>
    <property type="project" value="InterPro"/>
</dbReference>
<accession>A0A3D9IXM5</accession>